<evidence type="ECO:0000313" key="2">
    <source>
        <dbReference type="EMBL" id="SOE00911.1"/>
    </source>
</evidence>
<dbReference type="OrthoDB" id="9799456at2"/>
<evidence type="ECO:0000256" key="1">
    <source>
        <dbReference type="SAM" id="Phobius"/>
    </source>
</evidence>
<keyword evidence="3" id="KW-1185">Reference proteome</keyword>
<gene>
    <name evidence="2" type="ORF">SAMN05421508_1154</name>
</gene>
<dbReference type="Proteomes" id="UP000219621">
    <property type="component" value="Unassembled WGS sequence"/>
</dbReference>
<dbReference type="Pfam" id="PF06170">
    <property type="entry name" value="DUF983"/>
    <property type="match status" value="1"/>
</dbReference>
<dbReference type="AlphaFoldDB" id="A0A286GZJ0"/>
<dbReference type="InterPro" id="IPR009325">
    <property type="entry name" value="DUF983"/>
</dbReference>
<dbReference type="RefSeq" id="WP_097281417.1">
    <property type="nucleotide sequence ID" value="NZ_OCNJ01000015.1"/>
</dbReference>
<reference evidence="2 3" key="1">
    <citation type="submission" date="2017-09" db="EMBL/GenBank/DDBJ databases">
        <authorList>
            <person name="Ehlers B."/>
            <person name="Leendertz F.H."/>
        </authorList>
    </citation>
    <scope>NUCLEOTIDE SEQUENCE [LARGE SCALE GENOMIC DNA]</scope>
    <source>
        <strain evidence="2 3">USBA 140</strain>
    </source>
</reference>
<keyword evidence="1" id="KW-0472">Membrane</keyword>
<keyword evidence="1" id="KW-0812">Transmembrane</keyword>
<feature type="transmembrane region" description="Helical" evidence="1">
    <location>
        <begin position="111"/>
        <end position="132"/>
    </location>
</feature>
<name>A0A286GZJ0_9PROT</name>
<dbReference type="EMBL" id="OCNJ01000015">
    <property type="protein sequence ID" value="SOE00911.1"/>
    <property type="molecule type" value="Genomic_DNA"/>
</dbReference>
<evidence type="ECO:0000313" key="3">
    <source>
        <dbReference type="Proteomes" id="UP000219621"/>
    </source>
</evidence>
<protein>
    <submittedName>
        <fullName evidence="2">Uncharacterized conserved protein, DUF983 family</fullName>
    </submittedName>
</protein>
<keyword evidence="1" id="KW-1133">Transmembrane helix</keyword>
<proteinExistence type="predicted"/>
<sequence length="155" mass="17712">MTFYRNDRPAREGERTSWEDEWAAHKAMDAAERRKRGPILRCMARGLRLRCPRCGEGRVLQRFLEPTTACAACGESYAHIRTDDFAPWLGILVIGHVLVPLAILVETWFHPSVLIHAALWAVVGMELVFFFLPRAKGMALGLMWSLNMRGDEHQH</sequence>
<feature type="transmembrane region" description="Helical" evidence="1">
    <location>
        <begin position="85"/>
        <end position="105"/>
    </location>
</feature>
<accession>A0A286GZJ0</accession>
<organism evidence="2 3">
    <name type="scientific">Caenispirillum bisanense</name>
    <dbReference type="NCBI Taxonomy" id="414052"/>
    <lineage>
        <taxon>Bacteria</taxon>
        <taxon>Pseudomonadati</taxon>
        <taxon>Pseudomonadota</taxon>
        <taxon>Alphaproteobacteria</taxon>
        <taxon>Rhodospirillales</taxon>
        <taxon>Novispirillaceae</taxon>
        <taxon>Caenispirillum</taxon>
    </lineage>
</organism>